<dbReference type="InterPro" id="IPR017439">
    <property type="entry name" value="Amidohydrolase"/>
</dbReference>
<dbReference type="InterPro" id="IPR011650">
    <property type="entry name" value="Peptidase_M20_dimer"/>
</dbReference>
<dbReference type="InterPro" id="IPR017144">
    <property type="entry name" value="Xaa-Arg_dipeptidase"/>
</dbReference>
<accession>A0ABZ3J8R6</accession>
<dbReference type="Gene3D" id="3.30.70.360">
    <property type="match status" value="1"/>
</dbReference>
<dbReference type="Pfam" id="PF07687">
    <property type="entry name" value="M20_dimer"/>
    <property type="match status" value="1"/>
</dbReference>
<dbReference type="PANTHER" id="PTHR30575:SF0">
    <property type="entry name" value="XAA-ARG DIPEPTIDASE"/>
    <property type="match status" value="1"/>
</dbReference>
<dbReference type="SUPFAM" id="SSF53187">
    <property type="entry name" value="Zn-dependent exopeptidases"/>
    <property type="match status" value="1"/>
</dbReference>
<dbReference type="Proteomes" id="UP000216052">
    <property type="component" value="Chromosome"/>
</dbReference>
<dbReference type="InterPro" id="IPR002933">
    <property type="entry name" value="Peptidase_M20"/>
</dbReference>
<dbReference type="PIRSF" id="PIRSF037226">
    <property type="entry name" value="Amidohydrolase_ACY1L2_prd"/>
    <property type="match status" value="1"/>
</dbReference>
<reference evidence="3" key="1">
    <citation type="submission" date="2024-05" db="EMBL/GenBank/DDBJ databases">
        <title>Isolation and characterization of Sporomusa carbonis sp. nov., a carboxydotrophic hydrogenogen in the genus of Sporomusa isolated from a charcoal burning pile.</title>
        <authorList>
            <person name="Boeer T."/>
            <person name="Rosenbaum F."/>
            <person name="Eysell L."/>
            <person name="Mueller V."/>
            <person name="Daniel R."/>
            <person name="Poehlein A."/>
        </authorList>
    </citation>
    <scope>NUCLEOTIDE SEQUENCE [LARGE SCALE GENOMIC DNA]</scope>
    <source>
        <strain evidence="3">DSM 3132</strain>
    </source>
</reference>
<comment type="similarity">
    <text evidence="1">Belongs to the peptidase M20A family.</text>
</comment>
<evidence type="ECO:0000313" key="4">
    <source>
        <dbReference type="Proteomes" id="UP000216052"/>
    </source>
</evidence>
<feature type="domain" description="Peptidase M20 dimerisation" evidence="2">
    <location>
        <begin position="169"/>
        <end position="260"/>
    </location>
</feature>
<evidence type="ECO:0000259" key="2">
    <source>
        <dbReference type="Pfam" id="PF07687"/>
    </source>
</evidence>
<dbReference type="Gene3D" id="3.40.630.10">
    <property type="entry name" value="Zn peptidases"/>
    <property type="match status" value="1"/>
</dbReference>
<keyword evidence="3" id="KW-0378">Hydrolase</keyword>
<sequence>MKNQIMQELDHVQDALFSLSDSIGRNPELGTQEVQSAAKLTGLLREHGFTIAMNICGYQTAFKAVYDSGKPGPAIAFLAEYDALPEIGHGCGHNMIGAMAVGAGIGLSKVLADIGGKIMVLGTPAEETMGAKVIMARDGILADVDAALIVHPHNKTHASGVSLAMDALQFEFRGQTSHAASAPEKGINALDAVIQTFNAINALRQHVPSDVRIHGIITKGGVAANVVPDYAVAQFYVRARKRKTLDQVAEKVKNCARAAALATGATLTVSNYELSYDDMNTNQKLSAAFNANLLSIGEAVINPPPATFGSIDMGNISYVVPAIHPYVGIGDETLVAHTAKMAAATFTPAAHQALLRGAKAMALTGYDILTNKNLRAEMKQEFEQSLQ</sequence>
<name>A0ABZ3J8R6_SPOA4</name>
<dbReference type="Pfam" id="PF01546">
    <property type="entry name" value="Peptidase_M20"/>
    <property type="match status" value="1"/>
</dbReference>
<dbReference type="EMBL" id="CP155571">
    <property type="protein sequence ID" value="XFO74414.1"/>
    <property type="molecule type" value="Genomic_DNA"/>
</dbReference>
<gene>
    <name evidence="3" type="primary">abgB_5</name>
    <name evidence="3" type="ORF">SPACI_045240</name>
</gene>
<dbReference type="NCBIfam" id="TIGR01891">
    <property type="entry name" value="amidohydrolases"/>
    <property type="match status" value="1"/>
</dbReference>
<dbReference type="InterPro" id="IPR052030">
    <property type="entry name" value="Peptidase_M20/M20A_hydrolases"/>
</dbReference>
<keyword evidence="4" id="KW-1185">Reference proteome</keyword>
<proteinExistence type="inferred from homology"/>
<protein>
    <recommendedName>
        <fullName evidence="1">Peptidase M20 domain-containing protein 2</fullName>
    </recommendedName>
</protein>
<evidence type="ECO:0000313" key="3">
    <source>
        <dbReference type="EMBL" id="XFO74414.1"/>
    </source>
</evidence>
<dbReference type="PANTHER" id="PTHR30575">
    <property type="entry name" value="PEPTIDASE M20"/>
    <property type="match status" value="1"/>
</dbReference>
<dbReference type="SUPFAM" id="SSF55031">
    <property type="entry name" value="Bacterial exopeptidase dimerisation domain"/>
    <property type="match status" value="1"/>
</dbReference>
<organism evidence="3 4">
    <name type="scientific">Sporomusa acidovorans (strain ATCC 49682 / DSM 3132 / Mol)</name>
    <dbReference type="NCBI Taxonomy" id="1123286"/>
    <lineage>
        <taxon>Bacteria</taxon>
        <taxon>Bacillati</taxon>
        <taxon>Bacillota</taxon>
        <taxon>Negativicutes</taxon>
        <taxon>Selenomonadales</taxon>
        <taxon>Sporomusaceae</taxon>
        <taxon>Sporomusa</taxon>
    </lineage>
</organism>
<evidence type="ECO:0000256" key="1">
    <source>
        <dbReference type="PIRNR" id="PIRNR037226"/>
    </source>
</evidence>
<dbReference type="GO" id="GO:0016787">
    <property type="term" value="F:hydrolase activity"/>
    <property type="evidence" value="ECO:0007669"/>
    <property type="project" value="UniProtKB-KW"/>
</dbReference>
<dbReference type="RefSeq" id="WP_169716968.1">
    <property type="nucleotide sequence ID" value="NZ_CP155571.1"/>
</dbReference>
<dbReference type="CDD" id="cd03887">
    <property type="entry name" value="M20_Acy1L2"/>
    <property type="match status" value="1"/>
</dbReference>
<dbReference type="InterPro" id="IPR036264">
    <property type="entry name" value="Bact_exopeptidase_dim_dom"/>
</dbReference>